<dbReference type="AlphaFoldDB" id="A0A4Y9FP40"/>
<comment type="caution">
    <text evidence="10">The sequence shown here is derived from an EMBL/GenBank/DDBJ whole genome shotgun (WGS) entry which is preliminary data.</text>
</comment>
<evidence type="ECO:0000256" key="2">
    <source>
        <dbReference type="ARBA" id="ARBA00022475"/>
    </source>
</evidence>
<accession>A0A4Y9FP40</accession>
<dbReference type="EMBL" id="SPQA01000029">
    <property type="protein sequence ID" value="TFU30028.1"/>
    <property type="molecule type" value="Genomic_DNA"/>
</dbReference>
<feature type="transmembrane region" description="Helical" evidence="7">
    <location>
        <begin position="286"/>
        <end position="311"/>
    </location>
</feature>
<evidence type="ECO:0000256" key="5">
    <source>
        <dbReference type="ARBA" id="ARBA00023136"/>
    </source>
</evidence>
<dbReference type="PANTHER" id="PTHR30572:SF4">
    <property type="entry name" value="ABC TRANSPORTER PERMEASE YTRF"/>
    <property type="match status" value="1"/>
</dbReference>
<feature type="transmembrane region" description="Helical" evidence="7">
    <location>
        <begin position="331"/>
        <end position="353"/>
    </location>
</feature>
<dbReference type="RefSeq" id="WP_135053195.1">
    <property type="nucleotide sequence ID" value="NZ_CAKOCW010000003.1"/>
</dbReference>
<sequence length="414" mass="44045">MENIKFALKSVLAHKMRSLLTMLGIIIGIASVVVIVALGEGFKRSLSDALAGDRNNVQLYFSNTTTETHQDGLSTYIAESQMTTEPEPTLTDGILKGLLEVDGVSNYYTTNNNNGEISAGAKKVESVFITGVSQNYFDVKDITLIAGRKFTANDYAQFARIIMLNEQVAEKLFGDAHSALNQTVSLVNKAYLVVGVYKEEGEGGILGFGAGGAALMTNTQVSAEIGVSENAQVYVHVEDVSRSSEVGRAAADYLTRATHLKEARYDIQDFSQFLETFNTQLSGITLFIGSVAGISLLVGGIGVMNIMLVSVTERTREIGLRKALGATRSNILLQFLIEAMVLTSLGGLIGLGIAQLAVTAINVTKALGGEITAVISIPVVLGSLAFSATVGMLFGVLPANKASKLDPIEALRYE</sequence>
<evidence type="ECO:0000256" key="1">
    <source>
        <dbReference type="ARBA" id="ARBA00004651"/>
    </source>
</evidence>
<keyword evidence="5 7" id="KW-0472">Membrane</keyword>
<evidence type="ECO:0000313" key="10">
    <source>
        <dbReference type="EMBL" id="TFU30028.1"/>
    </source>
</evidence>
<dbReference type="InterPro" id="IPR025857">
    <property type="entry name" value="MacB_PCD"/>
</dbReference>
<gene>
    <name evidence="10" type="ORF">E4U01_07855</name>
</gene>
<protein>
    <submittedName>
        <fullName evidence="10">FtsX-like permease family protein</fullName>
    </submittedName>
</protein>
<comment type="subcellular location">
    <subcellularLocation>
        <location evidence="1">Cell membrane</location>
        <topology evidence="1">Multi-pass membrane protein</topology>
    </subcellularLocation>
</comment>
<evidence type="ECO:0000256" key="6">
    <source>
        <dbReference type="ARBA" id="ARBA00038076"/>
    </source>
</evidence>
<evidence type="ECO:0000259" key="9">
    <source>
        <dbReference type="Pfam" id="PF12704"/>
    </source>
</evidence>
<feature type="domain" description="MacB-like periplasmic core" evidence="9">
    <location>
        <begin position="18"/>
        <end position="250"/>
    </location>
</feature>
<keyword evidence="2" id="KW-1003">Cell membrane</keyword>
<feature type="transmembrane region" description="Helical" evidence="7">
    <location>
        <begin position="20"/>
        <end position="39"/>
    </location>
</feature>
<organism evidence="10 11">
    <name type="scientific">Streptococcus acidominimus</name>
    <dbReference type="NCBI Taxonomy" id="1326"/>
    <lineage>
        <taxon>Bacteria</taxon>
        <taxon>Bacillati</taxon>
        <taxon>Bacillota</taxon>
        <taxon>Bacilli</taxon>
        <taxon>Lactobacillales</taxon>
        <taxon>Streptococcaceae</taxon>
        <taxon>Streptococcus</taxon>
    </lineage>
</organism>
<keyword evidence="3 7" id="KW-0812">Transmembrane</keyword>
<reference evidence="10 11" key="1">
    <citation type="submission" date="2019-03" db="EMBL/GenBank/DDBJ databases">
        <title>Diversity of the mouse oral microbiome.</title>
        <authorList>
            <person name="Joseph S."/>
            <person name="Aduse-Opoku J."/>
            <person name="Curtis M."/>
            <person name="Wade W."/>
            <person name="Hashim A."/>
        </authorList>
    </citation>
    <scope>NUCLEOTIDE SEQUENCE [LARGE SCALE GENOMIC DNA]</scope>
    <source>
        <strain evidence="10 11">HT4</strain>
    </source>
</reference>
<dbReference type="Pfam" id="PF02687">
    <property type="entry name" value="FtsX"/>
    <property type="match status" value="1"/>
</dbReference>
<dbReference type="GO" id="GO:0005886">
    <property type="term" value="C:plasma membrane"/>
    <property type="evidence" value="ECO:0007669"/>
    <property type="project" value="UniProtKB-SubCell"/>
</dbReference>
<comment type="similarity">
    <text evidence="6">Belongs to the ABC-4 integral membrane protein family.</text>
</comment>
<dbReference type="InterPro" id="IPR050250">
    <property type="entry name" value="Macrolide_Exporter_MacB"/>
</dbReference>
<keyword evidence="4 7" id="KW-1133">Transmembrane helix</keyword>
<proteinExistence type="inferred from homology"/>
<name>A0A4Y9FP40_STRAI</name>
<evidence type="ECO:0000259" key="8">
    <source>
        <dbReference type="Pfam" id="PF02687"/>
    </source>
</evidence>
<dbReference type="Pfam" id="PF12704">
    <property type="entry name" value="MacB_PCD"/>
    <property type="match status" value="1"/>
</dbReference>
<dbReference type="Proteomes" id="UP000297747">
    <property type="component" value="Unassembled WGS sequence"/>
</dbReference>
<dbReference type="GO" id="GO:0022857">
    <property type="term" value="F:transmembrane transporter activity"/>
    <property type="evidence" value="ECO:0007669"/>
    <property type="project" value="TreeGrafter"/>
</dbReference>
<evidence type="ECO:0000313" key="11">
    <source>
        <dbReference type="Proteomes" id="UP000297747"/>
    </source>
</evidence>
<evidence type="ECO:0000256" key="7">
    <source>
        <dbReference type="SAM" id="Phobius"/>
    </source>
</evidence>
<evidence type="ECO:0000256" key="4">
    <source>
        <dbReference type="ARBA" id="ARBA00022989"/>
    </source>
</evidence>
<dbReference type="PANTHER" id="PTHR30572">
    <property type="entry name" value="MEMBRANE COMPONENT OF TRANSPORTER-RELATED"/>
    <property type="match status" value="1"/>
</dbReference>
<evidence type="ECO:0000256" key="3">
    <source>
        <dbReference type="ARBA" id="ARBA00022692"/>
    </source>
</evidence>
<feature type="transmembrane region" description="Helical" evidence="7">
    <location>
        <begin position="373"/>
        <end position="397"/>
    </location>
</feature>
<dbReference type="InterPro" id="IPR003838">
    <property type="entry name" value="ABC3_permease_C"/>
</dbReference>
<feature type="domain" description="ABC3 transporter permease C-terminal" evidence="8">
    <location>
        <begin position="290"/>
        <end position="407"/>
    </location>
</feature>